<evidence type="ECO:0000256" key="5">
    <source>
        <dbReference type="SAM" id="MobiDB-lite"/>
    </source>
</evidence>
<reference evidence="8 9" key="1">
    <citation type="submission" date="2018-08" db="EMBL/GenBank/DDBJ databases">
        <title>Genomic Encyclopedia of Archaeal and Bacterial Type Strains, Phase II (KMG-II): from individual species to whole genera.</title>
        <authorList>
            <person name="Goeker M."/>
        </authorList>
    </citation>
    <scope>NUCLEOTIDE SEQUENCE [LARGE SCALE GENOMIC DNA]</scope>
    <source>
        <strain evidence="8 9">DSM 15986</strain>
    </source>
</reference>
<dbReference type="Proteomes" id="UP000256405">
    <property type="component" value="Unassembled WGS sequence"/>
</dbReference>
<sequence length="210" mass="24334">MGSTVDLFISRSPKKTSNSQPDDKALWQSVRKGNDLAFSSLFQRFSNLLFNYGMHFCYNRELVKDCIQELFTNIWNRRESLTEIDSVKYYLFKSFRNLLIQYINRDRKFCVDANEGQNFGESEPPIESSIIIQDSLNENEGRISSALSKISKRQREIVVLKYFNDLSYSEIASLMSITPASAHNLLSKALQCLRIVMKVFLLAFSFDYLV</sequence>
<feature type="domain" description="RNA polymerase sigma-70 region 2" evidence="6">
    <location>
        <begin position="41"/>
        <end position="107"/>
    </location>
</feature>
<keyword evidence="2" id="KW-0805">Transcription regulation</keyword>
<dbReference type="Pfam" id="PF08281">
    <property type="entry name" value="Sigma70_r4_2"/>
    <property type="match status" value="1"/>
</dbReference>
<keyword evidence="9" id="KW-1185">Reference proteome</keyword>
<evidence type="ECO:0000313" key="9">
    <source>
        <dbReference type="Proteomes" id="UP000256405"/>
    </source>
</evidence>
<keyword evidence="3" id="KW-0731">Sigma factor</keyword>
<accession>A0A3E0DK95</accession>
<dbReference type="SUPFAM" id="SSF88659">
    <property type="entry name" value="Sigma3 and sigma4 domains of RNA polymerase sigma factors"/>
    <property type="match status" value="1"/>
</dbReference>
<dbReference type="GO" id="GO:0006352">
    <property type="term" value="P:DNA-templated transcription initiation"/>
    <property type="evidence" value="ECO:0007669"/>
    <property type="project" value="InterPro"/>
</dbReference>
<evidence type="ECO:0000256" key="3">
    <source>
        <dbReference type="ARBA" id="ARBA00023082"/>
    </source>
</evidence>
<dbReference type="InterPro" id="IPR014284">
    <property type="entry name" value="RNA_pol_sigma-70_dom"/>
</dbReference>
<organism evidence="8 9">
    <name type="scientific">Algoriphagus antarcticus</name>
    <dbReference type="NCBI Taxonomy" id="238540"/>
    <lineage>
        <taxon>Bacteria</taxon>
        <taxon>Pseudomonadati</taxon>
        <taxon>Bacteroidota</taxon>
        <taxon>Cytophagia</taxon>
        <taxon>Cytophagales</taxon>
        <taxon>Cyclobacteriaceae</taxon>
        <taxon>Algoriphagus</taxon>
    </lineage>
</organism>
<dbReference type="PANTHER" id="PTHR43133:SF46">
    <property type="entry name" value="RNA POLYMERASE SIGMA-70 FACTOR ECF SUBFAMILY"/>
    <property type="match status" value="1"/>
</dbReference>
<evidence type="ECO:0000259" key="6">
    <source>
        <dbReference type="Pfam" id="PF04542"/>
    </source>
</evidence>
<dbReference type="Gene3D" id="1.10.1740.10">
    <property type="match status" value="1"/>
</dbReference>
<dbReference type="GO" id="GO:0016987">
    <property type="term" value="F:sigma factor activity"/>
    <property type="evidence" value="ECO:0007669"/>
    <property type="project" value="UniProtKB-KW"/>
</dbReference>
<dbReference type="NCBIfam" id="TIGR02937">
    <property type="entry name" value="sigma70-ECF"/>
    <property type="match status" value="1"/>
</dbReference>
<dbReference type="SUPFAM" id="SSF88946">
    <property type="entry name" value="Sigma2 domain of RNA polymerase sigma factors"/>
    <property type="match status" value="1"/>
</dbReference>
<dbReference type="RefSeq" id="WP_086542238.1">
    <property type="nucleotide sequence ID" value="NZ_MSSW01000044.1"/>
</dbReference>
<dbReference type="Gene3D" id="1.10.10.10">
    <property type="entry name" value="Winged helix-like DNA-binding domain superfamily/Winged helix DNA-binding domain"/>
    <property type="match status" value="1"/>
</dbReference>
<comment type="similarity">
    <text evidence="1">Belongs to the sigma-70 factor family. ECF subfamily.</text>
</comment>
<proteinExistence type="inferred from homology"/>
<gene>
    <name evidence="8" type="ORF">C8N25_11975</name>
</gene>
<dbReference type="InterPro" id="IPR013249">
    <property type="entry name" value="RNA_pol_sigma70_r4_t2"/>
</dbReference>
<dbReference type="AlphaFoldDB" id="A0A3E0DK95"/>
<dbReference type="OrthoDB" id="9150024at2"/>
<evidence type="ECO:0000313" key="8">
    <source>
        <dbReference type="EMBL" id="REG83111.1"/>
    </source>
</evidence>
<feature type="domain" description="RNA polymerase sigma factor 70 region 4 type 2" evidence="7">
    <location>
        <begin position="142"/>
        <end position="193"/>
    </location>
</feature>
<evidence type="ECO:0000259" key="7">
    <source>
        <dbReference type="Pfam" id="PF08281"/>
    </source>
</evidence>
<protein>
    <submittedName>
        <fullName evidence="8">RNA polymerase sigma factor (Sigma-70 family)</fullName>
    </submittedName>
</protein>
<name>A0A3E0DK95_9BACT</name>
<dbReference type="GO" id="GO:0003677">
    <property type="term" value="F:DNA binding"/>
    <property type="evidence" value="ECO:0007669"/>
    <property type="project" value="InterPro"/>
</dbReference>
<comment type="caution">
    <text evidence="8">The sequence shown here is derived from an EMBL/GenBank/DDBJ whole genome shotgun (WGS) entry which is preliminary data.</text>
</comment>
<evidence type="ECO:0000256" key="4">
    <source>
        <dbReference type="ARBA" id="ARBA00023163"/>
    </source>
</evidence>
<dbReference type="InterPro" id="IPR007627">
    <property type="entry name" value="RNA_pol_sigma70_r2"/>
</dbReference>
<dbReference type="CDD" id="cd06171">
    <property type="entry name" value="Sigma70_r4"/>
    <property type="match status" value="1"/>
</dbReference>
<dbReference type="PANTHER" id="PTHR43133">
    <property type="entry name" value="RNA POLYMERASE ECF-TYPE SIGMA FACTO"/>
    <property type="match status" value="1"/>
</dbReference>
<dbReference type="InterPro" id="IPR039425">
    <property type="entry name" value="RNA_pol_sigma-70-like"/>
</dbReference>
<evidence type="ECO:0000256" key="1">
    <source>
        <dbReference type="ARBA" id="ARBA00010641"/>
    </source>
</evidence>
<keyword evidence="4" id="KW-0804">Transcription</keyword>
<dbReference type="Pfam" id="PF04542">
    <property type="entry name" value="Sigma70_r2"/>
    <property type="match status" value="1"/>
</dbReference>
<dbReference type="EMBL" id="QUNF01000019">
    <property type="protein sequence ID" value="REG83111.1"/>
    <property type="molecule type" value="Genomic_DNA"/>
</dbReference>
<evidence type="ECO:0000256" key="2">
    <source>
        <dbReference type="ARBA" id="ARBA00023015"/>
    </source>
</evidence>
<dbReference type="InterPro" id="IPR013324">
    <property type="entry name" value="RNA_pol_sigma_r3/r4-like"/>
</dbReference>
<dbReference type="InterPro" id="IPR013325">
    <property type="entry name" value="RNA_pol_sigma_r2"/>
</dbReference>
<dbReference type="InterPro" id="IPR036388">
    <property type="entry name" value="WH-like_DNA-bd_sf"/>
</dbReference>
<feature type="region of interest" description="Disordered" evidence="5">
    <location>
        <begin position="1"/>
        <end position="23"/>
    </location>
</feature>